<dbReference type="EMBL" id="JABWDY010016420">
    <property type="protein sequence ID" value="KAF5196117.1"/>
    <property type="molecule type" value="Genomic_DNA"/>
</dbReference>
<gene>
    <name evidence="1" type="ORF">FRX31_014295</name>
</gene>
<sequence>SIDHALDVHCVSQQSQFVSCWLEFGDLSSTIEIVSHLSKGSETVYSCGWKQDPWKSSERFQSFYLLWGS</sequence>
<comment type="caution">
    <text evidence="1">The sequence shown here is derived from an EMBL/GenBank/DDBJ whole genome shotgun (WGS) entry which is preliminary data.</text>
</comment>
<dbReference type="AlphaFoldDB" id="A0A7J6WGR6"/>
<protein>
    <submittedName>
        <fullName evidence="1">Uncharacterized protein</fullName>
    </submittedName>
</protein>
<dbReference type="Proteomes" id="UP000554482">
    <property type="component" value="Unassembled WGS sequence"/>
</dbReference>
<evidence type="ECO:0000313" key="1">
    <source>
        <dbReference type="EMBL" id="KAF5196117.1"/>
    </source>
</evidence>
<accession>A0A7J6WGR6</accession>
<evidence type="ECO:0000313" key="2">
    <source>
        <dbReference type="Proteomes" id="UP000554482"/>
    </source>
</evidence>
<organism evidence="1 2">
    <name type="scientific">Thalictrum thalictroides</name>
    <name type="common">Rue-anemone</name>
    <name type="synonym">Anemone thalictroides</name>
    <dbReference type="NCBI Taxonomy" id="46969"/>
    <lineage>
        <taxon>Eukaryota</taxon>
        <taxon>Viridiplantae</taxon>
        <taxon>Streptophyta</taxon>
        <taxon>Embryophyta</taxon>
        <taxon>Tracheophyta</taxon>
        <taxon>Spermatophyta</taxon>
        <taxon>Magnoliopsida</taxon>
        <taxon>Ranunculales</taxon>
        <taxon>Ranunculaceae</taxon>
        <taxon>Thalictroideae</taxon>
        <taxon>Thalictrum</taxon>
    </lineage>
</organism>
<keyword evidence="2" id="KW-1185">Reference proteome</keyword>
<proteinExistence type="predicted"/>
<reference evidence="1 2" key="1">
    <citation type="submission" date="2020-06" db="EMBL/GenBank/DDBJ databases">
        <title>Transcriptomic and genomic resources for Thalictrum thalictroides and T. hernandezii: Facilitating candidate gene discovery in an emerging model plant lineage.</title>
        <authorList>
            <person name="Arias T."/>
            <person name="Riano-Pachon D.M."/>
            <person name="Di Stilio V.S."/>
        </authorList>
    </citation>
    <scope>NUCLEOTIDE SEQUENCE [LARGE SCALE GENOMIC DNA]</scope>
    <source>
        <strain evidence="2">cv. WT478/WT964</strain>
        <tissue evidence="1">Leaves</tissue>
    </source>
</reference>
<name>A0A7J6WGR6_THATH</name>
<feature type="non-terminal residue" evidence="1">
    <location>
        <position position="69"/>
    </location>
</feature>